<accession>A0A0F2T7I1</accession>
<proteinExistence type="predicted"/>
<dbReference type="InterPro" id="IPR014043">
    <property type="entry name" value="Acyl_transferase_dom"/>
</dbReference>
<dbReference type="InterPro" id="IPR001227">
    <property type="entry name" value="Ac_transferase_dom_sf"/>
</dbReference>
<feature type="non-terminal residue" evidence="4">
    <location>
        <position position="145"/>
    </location>
</feature>
<keyword evidence="5" id="KW-1185">Reference proteome</keyword>
<feature type="non-terminal residue" evidence="4">
    <location>
        <position position="1"/>
    </location>
</feature>
<name>A0A0F2T7I1_STRR3</name>
<keyword evidence="1" id="KW-0808">Transferase</keyword>
<comment type="caution">
    <text evidence="4">The sequence shown here is derived from an EMBL/GenBank/DDBJ whole genome shotgun (WGS) entry which is preliminary data.</text>
</comment>
<evidence type="ECO:0000256" key="1">
    <source>
        <dbReference type="ARBA" id="ARBA00022679"/>
    </source>
</evidence>
<dbReference type="Pfam" id="PF00698">
    <property type="entry name" value="Acyl_transf_1"/>
    <property type="match status" value="1"/>
</dbReference>
<dbReference type="GO" id="GO:0004312">
    <property type="term" value="F:fatty acid synthase activity"/>
    <property type="evidence" value="ECO:0007669"/>
    <property type="project" value="TreeGrafter"/>
</dbReference>
<dbReference type="Gene3D" id="3.10.129.110">
    <property type="entry name" value="Polyketide synthase dehydratase"/>
    <property type="match status" value="1"/>
</dbReference>
<evidence type="ECO:0000256" key="2">
    <source>
        <dbReference type="ARBA" id="ARBA00023268"/>
    </source>
</evidence>
<dbReference type="PATRIC" id="fig|359131.3.peg.4268"/>
<gene>
    <name evidence="4" type="ORF">VM95_38080</name>
</gene>
<evidence type="ECO:0000313" key="5">
    <source>
        <dbReference type="Proteomes" id="UP000033699"/>
    </source>
</evidence>
<reference evidence="4 5" key="1">
    <citation type="submission" date="2015-02" db="EMBL/GenBank/DDBJ databases">
        <authorList>
            <person name="Ju K.-S."/>
            <person name="Doroghazi J.R."/>
            <person name="Metcalf W."/>
        </authorList>
    </citation>
    <scope>NUCLEOTIDE SEQUENCE [LARGE SCALE GENOMIC DNA]</scope>
    <source>
        <strain evidence="4 5">ATCC 31215</strain>
    </source>
</reference>
<evidence type="ECO:0000259" key="3">
    <source>
        <dbReference type="Pfam" id="PF00698"/>
    </source>
</evidence>
<keyword evidence="2" id="KW-0511">Multifunctional enzyme</keyword>
<dbReference type="Proteomes" id="UP000033699">
    <property type="component" value="Unassembled WGS sequence"/>
</dbReference>
<dbReference type="Gene3D" id="3.40.366.10">
    <property type="entry name" value="Malonyl-Coenzyme A Acyl Carrier Protein, domain 2"/>
    <property type="match status" value="1"/>
</dbReference>
<dbReference type="OrthoDB" id="9778690at2"/>
<dbReference type="PANTHER" id="PTHR43775">
    <property type="entry name" value="FATTY ACID SYNTHASE"/>
    <property type="match status" value="1"/>
</dbReference>
<dbReference type="InterPro" id="IPR016035">
    <property type="entry name" value="Acyl_Trfase/lysoPLipase"/>
</dbReference>
<evidence type="ECO:0000313" key="4">
    <source>
        <dbReference type="EMBL" id="KJS57697.1"/>
    </source>
</evidence>
<organism evidence="4 5">
    <name type="scientific">Streptomyces rubellomurinus (strain ATCC 31215)</name>
    <dbReference type="NCBI Taxonomy" id="359131"/>
    <lineage>
        <taxon>Bacteria</taxon>
        <taxon>Bacillati</taxon>
        <taxon>Actinomycetota</taxon>
        <taxon>Actinomycetes</taxon>
        <taxon>Kitasatosporales</taxon>
        <taxon>Streptomycetaceae</taxon>
        <taxon>Streptomyces</taxon>
    </lineage>
</organism>
<dbReference type="Gene3D" id="3.30.70.3290">
    <property type="match status" value="1"/>
</dbReference>
<dbReference type="AlphaFoldDB" id="A0A0F2T7I1"/>
<dbReference type="GO" id="GO:0006633">
    <property type="term" value="P:fatty acid biosynthetic process"/>
    <property type="evidence" value="ECO:0007669"/>
    <property type="project" value="TreeGrafter"/>
</dbReference>
<dbReference type="RefSeq" id="WP_045706247.1">
    <property type="nucleotide sequence ID" value="NZ_JZKH01000334.1"/>
</dbReference>
<dbReference type="PANTHER" id="PTHR43775:SF51">
    <property type="entry name" value="INACTIVE PHENOLPHTHIOCEROL SYNTHESIS POLYKETIDE SYNTHASE TYPE I PKS1-RELATED"/>
    <property type="match status" value="1"/>
</dbReference>
<dbReference type="SUPFAM" id="SSF52151">
    <property type="entry name" value="FabD/lysophospholipase-like"/>
    <property type="match status" value="1"/>
</dbReference>
<protein>
    <recommendedName>
        <fullName evidence="3">Malonyl-CoA:ACP transacylase (MAT) domain-containing protein</fullName>
    </recommendedName>
</protein>
<dbReference type="EMBL" id="JZKH01000334">
    <property type="protein sequence ID" value="KJS57697.1"/>
    <property type="molecule type" value="Genomic_DNA"/>
</dbReference>
<dbReference type="InterPro" id="IPR050091">
    <property type="entry name" value="PKS_NRPS_Biosynth_Enz"/>
</dbReference>
<sequence>REPVRFDRALEQLLGDGRSVFVEVSAHPVLSMPLTDGSAEHGGVVVGSLARNEGGIGHLLKSLGQLHVQGVDIDWTKVLGEGGFPVAELPTYAFQREYFWTEATAASADAGSMGLEASAHPWLGAATALAEGEGHLFTGRLAPNG</sequence>
<dbReference type="InterPro" id="IPR042104">
    <property type="entry name" value="PKS_dehydratase_sf"/>
</dbReference>
<feature type="domain" description="Malonyl-CoA:ACP transacylase (MAT)" evidence="3">
    <location>
        <begin position="1"/>
        <end position="72"/>
    </location>
</feature>